<dbReference type="InterPro" id="IPR009057">
    <property type="entry name" value="Homeodomain-like_sf"/>
</dbReference>
<dbReference type="OrthoDB" id="514822at2759"/>
<dbReference type="EMBL" id="HG996473">
    <property type="protein sequence ID" value="CAG1855987.1"/>
    <property type="molecule type" value="Genomic_DNA"/>
</dbReference>
<evidence type="ECO:0000256" key="2">
    <source>
        <dbReference type="ARBA" id="ARBA00023125"/>
    </source>
</evidence>
<dbReference type="AlphaFoldDB" id="A0A804JTK1"/>
<dbReference type="PANTHER" id="PTHR15467:SF9">
    <property type="entry name" value="HOMEOBOX DOMAIN-CONTAINING PROTEIN"/>
    <property type="match status" value="1"/>
</dbReference>
<evidence type="ECO:0000313" key="8">
    <source>
        <dbReference type="EnsemblPlants" id="Ma07_p08350.1"/>
    </source>
</evidence>
<dbReference type="GO" id="GO:0003677">
    <property type="term" value="F:DNA binding"/>
    <property type="evidence" value="ECO:0007669"/>
    <property type="project" value="UniProtKB-KW"/>
</dbReference>
<evidence type="ECO:0000256" key="5">
    <source>
        <dbReference type="SAM" id="MobiDB-lite"/>
    </source>
</evidence>
<gene>
    <name evidence="7" type="ORF">GSMUA_46510.1</name>
</gene>
<feature type="compositionally biased region" description="Polar residues" evidence="5">
    <location>
        <begin position="229"/>
        <end position="242"/>
    </location>
</feature>
<keyword evidence="4" id="KW-0539">Nucleus</keyword>
<dbReference type="CDD" id="cd00086">
    <property type="entry name" value="homeodomain"/>
    <property type="match status" value="1"/>
</dbReference>
<dbReference type="InterPro" id="IPR001356">
    <property type="entry name" value="HD"/>
</dbReference>
<dbReference type="Proteomes" id="UP000012960">
    <property type="component" value="Unplaced"/>
</dbReference>
<feature type="compositionally biased region" description="Basic and acidic residues" evidence="5">
    <location>
        <begin position="68"/>
        <end position="79"/>
    </location>
</feature>
<feature type="region of interest" description="Disordered" evidence="5">
    <location>
        <begin position="30"/>
        <end position="87"/>
    </location>
</feature>
<keyword evidence="3" id="KW-0371">Homeobox</keyword>
<dbReference type="GO" id="GO:0000981">
    <property type="term" value="F:DNA-binding transcription factor activity, RNA polymerase II-specific"/>
    <property type="evidence" value="ECO:0000318"/>
    <property type="project" value="GO_Central"/>
</dbReference>
<evidence type="ECO:0000313" key="7">
    <source>
        <dbReference type="EMBL" id="CAG1855987.1"/>
    </source>
</evidence>
<evidence type="ECO:0000256" key="3">
    <source>
        <dbReference type="ARBA" id="ARBA00023155"/>
    </source>
</evidence>
<name>A0A804JTK1_MUSAM</name>
<dbReference type="EnsemblPlants" id="Ma07_t08350.1">
    <property type="protein sequence ID" value="Ma07_p08350.1"/>
    <property type="gene ID" value="Ma07_g08350"/>
</dbReference>
<dbReference type="PANTHER" id="PTHR15467">
    <property type="entry name" value="ZINC-FINGERS AND HOMEOBOXES RELATED"/>
    <property type="match status" value="1"/>
</dbReference>
<dbReference type="SMART" id="SM00389">
    <property type="entry name" value="HOX"/>
    <property type="match status" value="1"/>
</dbReference>
<proteinExistence type="predicted"/>
<evidence type="ECO:0000259" key="6">
    <source>
        <dbReference type="SMART" id="SM00389"/>
    </source>
</evidence>
<evidence type="ECO:0000256" key="4">
    <source>
        <dbReference type="ARBA" id="ARBA00023242"/>
    </source>
</evidence>
<dbReference type="Gene3D" id="1.10.10.60">
    <property type="entry name" value="Homeodomain-like"/>
    <property type="match status" value="1"/>
</dbReference>
<reference evidence="8" key="2">
    <citation type="submission" date="2021-05" db="UniProtKB">
        <authorList>
            <consortium name="EnsemblPlants"/>
        </authorList>
    </citation>
    <scope>IDENTIFICATION</scope>
    <source>
        <strain evidence="8">subsp. malaccensis</strain>
    </source>
</reference>
<feature type="domain" description="Homeobox" evidence="6">
    <location>
        <begin position="283"/>
        <end position="341"/>
    </location>
</feature>
<dbReference type="GO" id="GO:0006357">
    <property type="term" value="P:regulation of transcription by RNA polymerase II"/>
    <property type="evidence" value="ECO:0000318"/>
    <property type="project" value="GO_Central"/>
</dbReference>
<evidence type="ECO:0000256" key="1">
    <source>
        <dbReference type="ARBA" id="ARBA00004123"/>
    </source>
</evidence>
<dbReference type="OMA" id="KRIVKWF"/>
<organism evidence="8 9">
    <name type="scientific">Musa acuminata subsp. malaccensis</name>
    <name type="common">Wild banana</name>
    <name type="synonym">Musa malaccensis</name>
    <dbReference type="NCBI Taxonomy" id="214687"/>
    <lineage>
        <taxon>Eukaryota</taxon>
        <taxon>Viridiplantae</taxon>
        <taxon>Streptophyta</taxon>
        <taxon>Embryophyta</taxon>
        <taxon>Tracheophyta</taxon>
        <taxon>Spermatophyta</taxon>
        <taxon>Magnoliopsida</taxon>
        <taxon>Liliopsida</taxon>
        <taxon>Zingiberales</taxon>
        <taxon>Musaceae</taxon>
        <taxon>Musa</taxon>
    </lineage>
</organism>
<dbReference type="GO" id="GO:0005634">
    <property type="term" value="C:nucleus"/>
    <property type="evidence" value="ECO:0000318"/>
    <property type="project" value="GO_Central"/>
</dbReference>
<protein>
    <submittedName>
        <fullName evidence="7">(wild Malaysian banana) hypothetical protein</fullName>
    </submittedName>
</protein>
<dbReference type="InParanoid" id="A0A804JTK1"/>
<reference evidence="7" key="1">
    <citation type="submission" date="2021-03" db="EMBL/GenBank/DDBJ databases">
        <authorList>
            <consortium name="Genoscope - CEA"/>
            <person name="William W."/>
        </authorList>
    </citation>
    <scope>NUCLEOTIDE SEQUENCE</scope>
    <source>
        <strain evidence="7">Doubled-haploid Pahang</strain>
    </source>
</reference>
<dbReference type="Gramene" id="Ma07_t08350.1">
    <property type="protein sequence ID" value="Ma07_p08350.1"/>
    <property type="gene ID" value="Ma07_g08350"/>
</dbReference>
<dbReference type="FunCoup" id="A0A804JTK1">
    <property type="interactions" value="2996"/>
</dbReference>
<feature type="region of interest" description="Disordered" evidence="5">
    <location>
        <begin position="138"/>
        <end position="166"/>
    </location>
</feature>
<keyword evidence="9" id="KW-1185">Reference proteome</keyword>
<sequence length="354" mass="39546">MAASASTPAMALGVSSAALRCRTTSRLPLLVGASEQLPSSAAPPRPRRSFQSLVAFSRRRKSSSGLAKTKEGPPRRKSTEQNNDWAGDDIDEDAFEALFSQLEEDLKNDNVLSDDVDDDISEEDLARLELELEEALGVEDNDDISGISPSSGHLGSDEDDEYEDRRPKLKNWQMRRLARALKIGRRKTSIKSLAAELGLERAFVLELLRDPPPNLLLMSASLPDEIKQTSEPSSESLMGDTTHTPEPESKLLESPPAIMTDDVQSKPAKELPVHVMRTRWLAQKRLKKVHIETLERVYLRTKRPTNAMISSIVHVTNLPWKRVLKWFEEKRLEDGIPDHRAPYRRSSPGTISAG</sequence>
<feature type="region of interest" description="Disordered" evidence="5">
    <location>
        <begin position="226"/>
        <end position="257"/>
    </location>
</feature>
<keyword evidence="2" id="KW-0238">DNA-binding</keyword>
<evidence type="ECO:0000313" key="9">
    <source>
        <dbReference type="Proteomes" id="UP000012960"/>
    </source>
</evidence>
<accession>A0A804JTK1</accession>
<comment type="subcellular location">
    <subcellularLocation>
        <location evidence="1">Nucleus</location>
    </subcellularLocation>
</comment>
<dbReference type="SUPFAM" id="SSF46689">
    <property type="entry name" value="Homeodomain-like"/>
    <property type="match status" value="1"/>
</dbReference>